<reference evidence="5 6" key="1">
    <citation type="journal article" date="2014" name="Genome Announc.">
        <title>Genome Sequence of Gammaproteobacterial Pseudohaliea rubra Type Strain DSM 19751, Isolated from Coastal Seawater of the Mediterranean Sea.</title>
        <authorList>
            <person name="Spring S."/>
            <person name="Fiebig A."/>
            <person name="Riedel T."/>
            <person name="Goker M."/>
            <person name="Klenk H.P."/>
        </authorList>
    </citation>
    <scope>NUCLEOTIDE SEQUENCE [LARGE SCALE GENOMIC DNA]</scope>
    <source>
        <strain evidence="5 6">DSM 19751</strain>
    </source>
</reference>
<dbReference type="EC" id="1.8.4.12" evidence="1"/>
<comment type="catalytic activity">
    <reaction evidence="3">
        <text>L-methionyl-[protein] + [thioredoxin]-disulfide + H2O = L-methionyl-(R)-S-oxide-[protein] + [thioredoxin]-dithiol</text>
        <dbReference type="Rhea" id="RHEA:24164"/>
        <dbReference type="Rhea" id="RHEA-COMP:10698"/>
        <dbReference type="Rhea" id="RHEA-COMP:10700"/>
        <dbReference type="Rhea" id="RHEA-COMP:12313"/>
        <dbReference type="Rhea" id="RHEA-COMP:12314"/>
        <dbReference type="ChEBI" id="CHEBI:15377"/>
        <dbReference type="ChEBI" id="CHEBI:16044"/>
        <dbReference type="ChEBI" id="CHEBI:29950"/>
        <dbReference type="ChEBI" id="CHEBI:45764"/>
        <dbReference type="ChEBI" id="CHEBI:50058"/>
        <dbReference type="EC" id="1.8.4.12"/>
    </reaction>
</comment>
<feature type="domain" description="MsrB" evidence="4">
    <location>
        <begin position="58"/>
        <end position="179"/>
    </location>
</feature>
<dbReference type="NCBIfam" id="TIGR00357">
    <property type="entry name" value="peptide-methionine (R)-S-oxide reductase MsrB"/>
    <property type="match status" value="1"/>
</dbReference>
<accession>A0A095XSY7</accession>
<gene>
    <name evidence="5" type="ORF">HRUBRA_02622</name>
</gene>
<dbReference type="Pfam" id="PF01641">
    <property type="entry name" value="SelR"/>
    <property type="match status" value="1"/>
</dbReference>
<dbReference type="GO" id="GO:0006979">
    <property type="term" value="P:response to oxidative stress"/>
    <property type="evidence" value="ECO:0007669"/>
    <property type="project" value="InterPro"/>
</dbReference>
<dbReference type="HOGENOM" id="CLU_031040_8_2_6"/>
<evidence type="ECO:0000256" key="2">
    <source>
        <dbReference type="ARBA" id="ARBA00023002"/>
    </source>
</evidence>
<organism evidence="5 6">
    <name type="scientific">Pseudohaliea rubra DSM 19751</name>
    <dbReference type="NCBI Taxonomy" id="1265313"/>
    <lineage>
        <taxon>Bacteria</taxon>
        <taxon>Pseudomonadati</taxon>
        <taxon>Pseudomonadota</taxon>
        <taxon>Gammaproteobacteria</taxon>
        <taxon>Cellvibrionales</taxon>
        <taxon>Halieaceae</taxon>
        <taxon>Pseudohaliea</taxon>
    </lineage>
</organism>
<dbReference type="GO" id="GO:0033743">
    <property type="term" value="F:peptide-methionine (R)-S-oxide reductase activity"/>
    <property type="evidence" value="ECO:0007669"/>
    <property type="project" value="UniProtKB-EC"/>
</dbReference>
<dbReference type="PATRIC" id="fig|1265313.6.peg.2585"/>
<name>A0A095XSY7_9GAMM</name>
<dbReference type="eggNOG" id="COG0229">
    <property type="taxonomic scope" value="Bacteria"/>
</dbReference>
<dbReference type="AlphaFoldDB" id="A0A095XSY7"/>
<keyword evidence="2 5" id="KW-0560">Oxidoreductase</keyword>
<dbReference type="InterPro" id="IPR002579">
    <property type="entry name" value="Met_Sox_Rdtase_MsrB_dom"/>
</dbReference>
<evidence type="ECO:0000256" key="3">
    <source>
        <dbReference type="ARBA" id="ARBA00048488"/>
    </source>
</evidence>
<protein>
    <recommendedName>
        <fullName evidence="1">peptide-methionine (R)-S-oxide reductase</fullName>
        <ecNumber evidence="1">1.8.4.12</ecNumber>
    </recommendedName>
</protein>
<dbReference type="PANTHER" id="PTHR10173:SF57">
    <property type="entry name" value="PEPTIDE-METHIONINE (R)-S-OXIDE REDUCTASE"/>
    <property type="match status" value="1"/>
</dbReference>
<dbReference type="SUPFAM" id="SSF51316">
    <property type="entry name" value="Mss4-like"/>
    <property type="match status" value="1"/>
</dbReference>
<evidence type="ECO:0000259" key="4">
    <source>
        <dbReference type="PROSITE" id="PS51790"/>
    </source>
</evidence>
<dbReference type="Proteomes" id="UP000029640">
    <property type="component" value="Unassembled WGS sequence"/>
</dbReference>
<evidence type="ECO:0000313" key="5">
    <source>
        <dbReference type="EMBL" id="KGE02781.1"/>
    </source>
</evidence>
<keyword evidence="6" id="KW-1185">Reference proteome</keyword>
<dbReference type="PANTHER" id="PTHR10173">
    <property type="entry name" value="METHIONINE SULFOXIDE REDUCTASE"/>
    <property type="match status" value="1"/>
</dbReference>
<dbReference type="STRING" id="1265313.HRUBRA_02622"/>
<dbReference type="GO" id="GO:0005737">
    <property type="term" value="C:cytoplasm"/>
    <property type="evidence" value="ECO:0007669"/>
    <property type="project" value="TreeGrafter"/>
</dbReference>
<dbReference type="GO" id="GO:0030091">
    <property type="term" value="P:protein repair"/>
    <property type="evidence" value="ECO:0007669"/>
    <property type="project" value="InterPro"/>
</dbReference>
<dbReference type="InterPro" id="IPR011057">
    <property type="entry name" value="Mss4-like_sf"/>
</dbReference>
<dbReference type="EMBL" id="AUVB01000084">
    <property type="protein sequence ID" value="KGE02781.1"/>
    <property type="molecule type" value="Genomic_DNA"/>
</dbReference>
<comment type="caution">
    <text evidence="5">The sequence shown here is derived from an EMBL/GenBank/DDBJ whole genome shotgun (WGS) entry which is preliminary data.</text>
</comment>
<dbReference type="PROSITE" id="PS51790">
    <property type="entry name" value="MSRB"/>
    <property type="match status" value="1"/>
</dbReference>
<dbReference type="Gene3D" id="2.170.150.20">
    <property type="entry name" value="Peptide methionine sulfoxide reductase"/>
    <property type="match status" value="1"/>
</dbReference>
<sequence>MERRTILKAAGVFITTGISVSQAKEKPMELATLQGEWRTYLPDDFEAPSADDQLELDSAAWRERLAPEAFAVLRKEDTERAGTSPLDGEKRRGVFVCAGCDLPLFTSAMKFDSGTGWPSFFTHIPGSLATKKDFKLVWPRTEYHCARCGGHQGHVFNDGPPPTGERWCNNGVALRFLPADA</sequence>
<dbReference type="InterPro" id="IPR028427">
    <property type="entry name" value="Met_Sox_Rdtase_MsrB"/>
</dbReference>
<evidence type="ECO:0000313" key="6">
    <source>
        <dbReference type="Proteomes" id="UP000029640"/>
    </source>
</evidence>
<proteinExistence type="predicted"/>
<evidence type="ECO:0000256" key="1">
    <source>
        <dbReference type="ARBA" id="ARBA00012499"/>
    </source>
</evidence>